<feature type="transmembrane region" description="Helical" evidence="9">
    <location>
        <begin position="461"/>
        <end position="479"/>
    </location>
</feature>
<evidence type="ECO:0000256" key="7">
    <source>
        <dbReference type="ARBA" id="ARBA00023136"/>
    </source>
</evidence>
<feature type="transmembrane region" description="Helical" evidence="9">
    <location>
        <begin position="231"/>
        <end position="251"/>
    </location>
</feature>
<evidence type="ECO:0000256" key="8">
    <source>
        <dbReference type="PIRNR" id="PIRNR005353"/>
    </source>
</evidence>
<feature type="transmembrane region" description="Helical" evidence="9">
    <location>
        <begin position="168"/>
        <end position="192"/>
    </location>
</feature>
<feature type="transmembrane region" description="Helical" evidence="9">
    <location>
        <begin position="204"/>
        <end position="224"/>
    </location>
</feature>
<gene>
    <name evidence="10" type="ORF">NSA47_07540</name>
</gene>
<dbReference type="EMBL" id="JANKAS010000005">
    <property type="protein sequence ID" value="MCR1898836.1"/>
    <property type="molecule type" value="Genomic_DNA"/>
</dbReference>
<keyword evidence="5 8" id="KW-0812">Transmembrane</keyword>
<evidence type="ECO:0000256" key="6">
    <source>
        <dbReference type="ARBA" id="ARBA00022989"/>
    </source>
</evidence>
<evidence type="ECO:0000256" key="5">
    <source>
        <dbReference type="ARBA" id="ARBA00022692"/>
    </source>
</evidence>
<proteinExistence type="inferred from homology"/>
<feature type="transmembrane region" description="Helical" evidence="9">
    <location>
        <begin position="138"/>
        <end position="156"/>
    </location>
</feature>
<dbReference type="AlphaFoldDB" id="A0AAE3HE17"/>
<dbReference type="GO" id="GO:0005345">
    <property type="term" value="F:purine nucleobase transmembrane transporter activity"/>
    <property type="evidence" value="ECO:0007669"/>
    <property type="project" value="TreeGrafter"/>
</dbReference>
<comment type="subcellular location">
    <subcellularLocation>
        <location evidence="1 8">Cell membrane</location>
        <topology evidence="1 8">Multi-pass membrane protein</topology>
    </subcellularLocation>
</comment>
<feature type="transmembrane region" description="Helical" evidence="9">
    <location>
        <begin position="38"/>
        <end position="59"/>
    </location>
</feature>
<keyword evidence="11" id="KW-1185">Reference proteome</keyword>
<dbReference type="PANTHER" id="PTHR43337:SF1">
    <property type="entry name" value="XANTHINE_URACIL PERMEASE C887.17-RELATED"/>
    <property type="match status" value="1"/>
</dbReference>
<dbReference type="GO" id="GO:0005886">
    <property type="term" value="C:plasma membrane"/>
    <property type="evidence" value="ECO:0007669"/>
    <property type="project" value="UniProtKB-SubCell"/>
</dbReference>
<evidence type="ECO:0000313" key="10">
    <source>
        <dbReference type="EMBL" id="MCR1898836.1"/>
    </source>
</evidence>
<dbReference type="PANTHER" id="PTHR43337">
    <property type="entry name" value="XANTHINE/URACIL PERMEASE C887.17-RELATED"/>
    <property type="match status" value="1"/>
</dbReference>
<dbReference type="PIRSF" id="PIRSF005353">
    <property type="entry name" value="PbuG"/>
    <property type="match status" value="1"/>
</dbReference>
<dbReference type="RefSeq" id="WP_257530575.1">
    <property type="nucleotide sequence ID" value="NZ_JANKAS010000005.1"/>
</dbReference>
<feature type="transmembrane region" description="Helical" evidence="9">
    <location>
        <begin position="83"/>
        <end position="105"/>
    </location>
</feature>
<feature type="transmembrane region" description="Helical" evidence="9">
    <location>
        <begin position="367"/>
        <end position="388"/>
    </location>
</feature>
<organism evidence="10 11">
    <name type="scientific">Irregularibacter muris</name>
    <dbReference type="NCBI Taxonomy" id="1796619"/>
    <lineage>
        <taxon>Bacteria</taxon>
        <taxon>Bacillati</taxon>
        <taxon>Bacillota</taxon>
        <taxon>Clostridia</taxon>
        <taxon>Eubacteriales</taxon>
        <taxon>Eubacteriaceae</taxon>
        <taxon>Irregularibacter</taxon>
    </lineage>
</organism>
<evidence type="ECO:0000256" key="2">
    <source>
        <dbReference type="ARBA" id="ARBA00005697"/>
    </source>
</evidence>
<comment type="caution">
    <text evidence="10">The sequence shown here is derived from an EMBL/GenBank/DDBJ whole genome shotgun (WGS) entry which is preliminary data.</text>
</comment>
<sequence>MLARKLQNDKGPQNLQNTGLLERLFQLRENGTSIKTEILAGITIFITMAYIIFVNPSILKQAGMNVQGLLGAEAEAVGLGDPIVGAVFVATCVAGAIGSIIMGLYANLPFGLAPGMGLNAFFTYSVVLGMGYTWQQALAAVFISGILFIILSASGIRKGIVDALPASLKQAITGGIGLFIAFVGMQNGHIIVDNPATLIGFGDFTQSATALTLIGLAITGILMAKQVKGAILIGIAITTIVGIPLGVVQLGEGFSVMAMPPSIAPTFAKMDFAGLLNVSGELTIIGAIMSVVTVVISFSLVDMFDTIGTLVGTATKAGLVDEKGNVKNMGKALYADAIATSIGALIGTSTTTTYVESATGVSEGGRTGLTAVVVGILFLLALFFWPLVGIVPAEATAPALMIVGVLMMTSVKNINFEDFTEAMPAFFTMAIMPFSYSIANGIAAGMIMYPITKLVTGKGKEVHPAIYILAVLFIIRFTILPQ</sequence>
<evidence type="ECO:0000256" key="4">
    <source>
        <dbReference type="ARBA" id="ARBA00022475"/>
    </source>
</evidence>
<keyword evidence="4 8" id="KW-1003">Cell membrane</keyword>
<feature type="transmembrane region" description="Helical" evidence="9">
    <location>
        <begin position="112"/>
        <end position="132"/>
    </location>
</feature>
<dbReference type="Proteomes" id="UP001205748">
    <property type="component" value="Unassembled WGS sequence"/>
</dbReference>
<evidence type="ECO:0000256" key="3">
    <source>
        <dbReference type="ARBA" id="ARBA00022448"/>
    </source>
</evidence>
<dbReference type="InterPro" id="IPR045018">
    <property type="entry name" value="Azg-like"/>
</dbReference>
<dbReference type="InterPro" id="IPR026033">
    <property type="entry name" value="Azg-like_bact_archaea"/>
</dbReference>
<protein>
    <submittedName>
        <fullName evidence="10">NCS2 family permease</fullName>
    </submittedName>
</protein>
<comment type="similarity">
    <text evidence="2 8">Belongs to the nucleobase:cation symporter-2 (NCS2) (TC 2.A.40) family. Azg-like subfamily.</text>
</comment>
<dbReference type="InterPro" id="IPR006043">
    <property type="entry name" value="NCS2"/>
</dbReference>
<feature type="transmembrane region" description="Helical" evidence="9">
    <location>
        <begin position="426"/>
        <end position="449"/>
    </location>
</feature>
<evidence type="ECO:0000256" key="9">
    <source>
        <dbReference type="SAM" id="Phobius"/>
    </source>
</evidence>
<keyword evidence="7 8" id="KW-0472">Membrane</keyword>
<feature type="transmembrane region" description="Helical" evidence="9">
    <location>
        <begin position="282"/>
        <end position="301"/>
    </location>
</feature>
<evidence type="ECO:0000313" key="11">
    <source>
        <dbReference type="Proteomes" id="UP001205748"/>
    </source>
</evidence>
<feature type="transmembrane region" description="Helical" evidence="9">
    <location>
        <begin position="333"/>
        <end position="355"/>
    </location>
</feature>
<accession>A0AAE3HE17</accession>
<reference evidence="10" key="1">
    <citation type="submission" date="2022-07" db="EMBL/GenBank/DDBJ databases">
        <title>Enhanced cultured diversity of the mouse gut microbiota enables custom-made synthetic communities.</title>
        <authorList>
            <person name="Afrizal A."/>
        </authorList>
    </citation>
    <scope>NUCLEOTIDE SEQUENCE</scope>
    <source>
        <strain evidence="10">DSM 28593</strain>
    </source>
</reference>
<keyword evidence="6 8" id="KW-1133">Transmembrane helix</keyword>
<name>A0AAE3HE17_9FIRM</name>
<evidence type="ECO:0000256" key="1">
    <source>
        <dbReference type="ARBA" id="ARBA00004651"/>
    </source>
</evidence>
<dbReference type="Pfam" id="PF00860">
    <property type="entry name" value="Xan_ur_permease"/>
    <property type="match status" value="1"/>
</dbReference>
<keyword evidence="3 8" id="KW-0813">Transport</keyword>